<evidence type="ECO:0000313" key="3">
    <source>
        <dbReference type="Proteomes" id="UP000257109"/>
    </source>
</evidence>
<evidence type="ECO:0000259" key="1">
    <source>
        <dbReference type="Pfam" id="PF07727"/>
    </source>
</evidence>
<sequence length="153" mass="17740">MTNYEVTEIHQSKDPLTYFALFSDYDPTTFEEAIKQSNWRKAMDEEIAAIERNNTWELTDLPKGHKTIGVKWVCKTKLKENGDVDKCKAHLVAKGYKQEFGVDYKEVLIIALAAQNSWPIFQLDVKSTFLHGVLEEQSMLRFAWLSLEAEMFD</sequence>
<feature type="domain" description="Reverse transcriptase Ty1/copia-type" evidence="1">
    <location>
        <begin position="53"/>
        <end position="137"/>
    </location>
</feature>
<evidence type="ECO:0000313" key="2">
    <source>
        <dbReference type="EMBL" id="RDY10868.1"/>
    </source>
</evidence>
<dbReference type="Proteomes" id="UP000257109">
    <property type="component" value="Unassembled WGS sequence"/>
</dbReference>
<reference evidence="2" key="1">
    <citation type="submission" date="2018-05" db="EMBL/GenBank/DDBJ databases">
        <title>Draft genome of Mucuna pruriens seed.</title>
        <authorList>
            <person name="Nnadi N.E."/>
            <person name="Vos R."/>
            <person name="Hasami M.H."/>
            <person name="Devisetty U.K."/>
            <person name="Aguiy J.C."/>
        </authorList>
    </citation>
    <scope>NUCLEOTIDE SEQUENCE [LARGE SCALE GENOMIC DNA]</scope>
    <source>
        <strain evidence="2">JCA_2017</strain>
    </source>
</reference>
<name>A0A371I762_MUCPR</name>
<dbReference type="OrthoDB" id="1917367at2759"/>
<dbReference type="EMBL" id="QJKJ01000757">
    <property type="protein sequence ID" value="RDY10868.1"/>
    <property type="molecule type" value="Genomic_DNA"/>
</dbReference>
<dbReference type="Pfam" id="PF07727">
    <property type="entry name" value="RVT_2"/>
    <property type="match status" value="1"/>
</dbReference>
<feature type="non-terminal residue" evidence="2">
    <location>
        <position position="1"/>
    </location>
</feature>
<comment type="caution">
    <text evidence="2">The sequence shown here is derived from an EMBL/GenBank/DDBJ whole genome shotgun (WGS) entry which is preliminary data.</text>
</comment>
<protein>
    <recommendedName>
        <fullName evidence="1">Reverse transcriptase Ty1/copia-type domain-containing protein</fullName>
    </recommendedName>
</protein>
<dbReference type="InterPro" id="IPR013103">
    <property type="entry name" value="RVT_2"/>
</dbReference>
<proteinExistence type="predicted"/>
<organism evidence="2 3">
    <name type="scientific">Mucuna pruriens</name>
    <name type="common">Velvet bean</name>
    <name type="synonym">Dolichos pruriens</name>
    <dbReference type="NCBI Taxonomy" id="157652"/>
    <lineage>
        <taxon>Eukaryota</taxon>
        <taxon>Viridiplantae</taxon>
        <taxon>Streptophyta</taxon>
        <taxon>Embryophyta</taxon>
        <taxon>Tracheophyta</taxon>
        <taxon>Spermatophyta</taxon>
        <taxon>Magnoliopsida</taxon>
        <taxon>eudicotyledons</taxon>
        <taxon>Gunneridae</taxon>
        <taxon>Pentapetalae</taxon>
        <taxon>rosids</taxon>
        <taxon>fabids</taxon>
        <taxon>Fabales</taxon>
        <taxon>Fabaceae</taxon>
        <taxon>Papilionoideae</taxon>
        <taxon>50 kb inversion clade</taxon>
        <taxon>NPAAA clade</taxon>
        <taxon>indigoferoid/millettioid clade</taxon>
        <taxon>Phaseoleae</taxon>
        <taxon>Mucuna</taxon>
    </lineage>
</organism>
<accession>A0A371I762</accession>
<dbReference type="AlphaFoldDB" id="A0A371I762"/>
<dbReference type="STRING" id="157652.A0A371I762"/>
<keyword evidence="3" id="KW-1185">Reference proteome</keyword>
<gene>
    <name evidence="2" type="ORF">CR513_04541</name>
</gene>